<organism evidence="14 15">
    <name type="scientific">Pseudaquabacterium rugosum</name>
    <dbReference type="NCBI Taxonomy" id="2984194"/>
    <lineage>
        <taxon>Bacteria</taxon>
        <taxon>Pseudomonadati</taxon>
        <taxon>Pseudomonadota</taxon>
        <taxon>Betaproteobacteria</taxon>
        <taxon>Burkholderiales</taxon>
        <taxon>Sphaerotilaceae</taxon>
        <taxon>Pseudaquabacterium</taxon>
    </lineage>
</organism>
<evidence type="ECO:0000313" key="15">
    <source>
        <dbReference type="Proteomes" id="UP001368500"/>
    </source>
</evidence>
<comment type="function">
    <text evidence="1">Thiol-specific peroxidase that catalyzes the reduction of hydrogen peroxide and organic hydroperoxides to water and alcohols, respectively. Plays a role in cell protection against oxidative stress by detoxifying peroxides and as sensor of hydrogen peroxide-mediated signaling events.</text>
</comment>
<evidence type="ECO:0000256" key="3">
    <source>
        <dbReference type="ARBA" id="ARBA00022559"/>
    </source>
</evidence>
<keyword evidence="15" id="KW-1185">Reference proteome</keyword>
<evidence type="ECO:0000256" key="4">
    <source>
        <dbReference type="ARBA" id="ARBA00022862"/>
    </source>
</evidence>
<dbReference type="PANTHER" id="PTHR42801">
    <property type="entry name" value="THIOREDOXIN-DEPENDENT PEROXIDE REDUCTASE"/>
    <property type="match status" value="1"/>
</dbReference>
<dbReference type="GO" id="GO:0140824">
    <property type="term" value="F:thioredoxin-dependent peroxiredoxin activity"/>
    <property type="evidence" value="ECO:0007669"/>
    <property type="project" value="UniProtKB-EC"/>
</dbReference>
<gene>
    <name evidence="14" type="ORF">AACH11_19150</name>
</gene>
<evidence type="ECO:0000256" key="7">
    <source>
        <dbReference type="ARBA" id="ARBA00023284"/>
    </source>
</evidence>
<comment type="similarity">
    <text evidence="9">Belongs to the peroxiredoxin family. BCP/PrxQ subfamily.</text>
</comment>
<evidence type="ECO:0000256" key="11">
    <source>
        <dbReference type="ARBA" id="ARBA00049091"/>
    </source>
</evidence>
<evidence type="ECO:0000256" key="8">
    <source>
        <dbReference type="ARBA" id="ARBA00032824"/>
    </source>
</evidence>
<feature type="region of interest" description="Disordered" evidence="12">
    <location>
        <begin position="1"/>
        <end position="20"/>
    </location>
</feature>
<comment type="catalytic activity">
    <reaction evidence="11">
        <text>a hydroperoxide + [thioredoxin]-dithiol = an alcohol + [thioredoxin]-disulfide + H2O</text>
        <dbReference type="Rhea" id="RHEA:62620"/>
        <dbReference type="Rhea" id="RHEA-COMP:10698"/>
        <dbReference type="Rhea" id="RHEA-COMP:10700"/>
        <dbReference type="ChEBI" id="CHEBI:15377"/>
        <dbReference type="ChEBI" id="CHEBI:29950"/>
        <dbReference type="ChEBI" id="CHEBI:30879"/>
        <dbReference type="ChEBI" id="CHEBI:35924"/>
        <dbReference type="ChEBI" id="CHEBI:50058"/>
        <dbReference type="EC" id="1.11.1.24"/>
    </reaction>
</comment>
<dbReference type="InterPro" id="IPR050924">
    <property type="entry name" value="Peroxiredoxin_BCP/PrxQ"/>
</dbReference>
<dbReference type="InterPro" id="IPR006311">
    <property type="entry name" value="TAT_signal"/>
</dbReference>
<keyword evidence="4" id="KW-0049">Antioxidant</keyword>
<keyword evidence="3 14" id="KW-0575">Peroxidase</keyword>
<accession>A0ABU9BE98</accession>
<feature type="compositionally biased region" description="Basic and acidic residues" evidence="12">
    <location>
        <begin position="1"/>
        <end position="17"/>
    </location>
</feature>
<dbReference type="Pfam" id="PF00578">
    <property type="entry name" value="AhpC-TSA"/>
    <property type="match status" value="1"/>
</dbReference>
<comment type="caution">
    <text evidence="14">The sequence shown here is derived from an EMBL/GenBank/DDBJ whole genome shotgun (WGS) entry which is preliminary data.</text>
</comment>
<feature type="compositionally biased region" description="Low complexity" evidence="12">
    <location>
        <begin position="213"/>
        <end position="239"/>
    </location>
</feature>
<dbReference type="RefSeq" id="WP_341375869.1">
    <property type="nucleotide sequence ID" value="NZ_JBBUTF010000019.1"/>
</dbReference>
<dbReference type="PROSITE" id="PS51352">
    <property type="entry name" value="THIOREDOXIN_2"/>
    <property type="match status" value="1"/>
</dbReference>
<reference evidence="14 15" key="1">
    <citation type="submission" date="2024-04" db="EMBL/GenBank/DDBJ databases">
        <title>Novel species of the genus Ideonella isolated from streams.</title>
        <authorList>
            <person name="Lu H."/>
        </authorList>
    </citation>
    <scope>NUCLEOTIDE SEQUENCE [LARGE SCALE GENOMIC DNA]</scope>
    <source>
        <strain evidence="14 15">BYS139W</strain>
    </source>
</reference>
<dbReference type="InterPro" id="IPR036249">
    <property type="entry name" value="Thioredoxin-like_sf"/>
</dbReference>
<sequence>MPRDRPPAVDDAPDRPRGPARRRLMLCAAVAVVMGSGLAGPGGAGPAHAARPVGGPAPDIALEAAHDGQLRPWTLAEALRQGPVVLFFFPAAFSVGCSTEARQFAEAMPEFKALGASVVGISTDDAATLQRFSAAECQGRFPVLSDTALKATRAYDVEMDLRPGYASRSSFVIAPRAPGAAQGTIVFRLDSLNPHRHVHAALQALRRWRGEPAADAAGRPSASPAPAAAATLRPLTPRP</sequence>
<dbReference type="InterPro" id="IPR013766">
    <property type="entry name" value="Thioredoxin_domain"/>
</dbReference>
<keyword evidence="5 14" id="KW-0560">Oxidoreductase</keyword>
<feature type="region of interest" description="Disordered" evidence="12">
    <location>
        <begin position="211"/>
        <end position="239"/>
    </location>
</feature>
<dbReference type="SUPFAM" id="SSF52833">
    <property type="entry name" value="Thioredoxin-like"/>
    <property type="match status" value="1"/>
</dbReference>
<name>A0ABU9BE98_9BURK</name>
<dbReference type="EC" id="1.11.1.24" evidence="2"/>
<dbReference type="EMBL" id="JBBUTF010000019">
    <property type="protein sequence ID" value="MEK8028084.1"/>
    <property type="molecule type" value="Genomic_DNA"/>
</dbReference>
<evidence type="ECO:0000259" key="13">
    <source>
        <dbReference type="PROSITE" id="PS51352"/>
    </source>
</evidence>
<protein>
    <recommendedName>
        <fullName evidence="2">thioredoxin-dependent peroxiredoxin</fullName>
        <ecNumber evidence="2">1.11.1.24</ecNumber>
    </recommendedName>
    <alternativeName>
        <fullName evidence="8">Thioredoxin peroxidase</fullName>
    </alternativeName>
    <alternativeName>
        <fullName evidence="10">Thioredoxin-dependent peroxiredoxin Bcp</fullName>
    </alternativeName>
</protein>
<evidence type="ECO:0000256" key="1">
    <source>
        <dbReference type="ARBA" id="ARBA00003330"/>
    </source>
</evidence>
<evidence type="ECO:0000256" key="9">
    <source>
        <dbReference type="ARBA" id="ARBA00038489"/>
    </source>
</evidence>
<dbReference type="PANTHER" id="PTHR42801:SF4">
    <property type="entry name" value="AHPC_TSA FAMILY PROTEIN"/>
    <property type="match status" value="1"/>
</dbReference>
<evidence type="ECO:0000256" key="10">
    <source>
        <dbReference type="ARBA" id="ARBA00042639"/>
    </source>
</evidence>
<proteinExistence type="inferred from homology"/>
<evidence type="ECO:0000256" key="2">
    <source>
        <dbReference type="ARBA" id="ARBA00013017"/>
    </source>
</evidence>
<keyword evidence="6" id="KW-1015">Disulfide bond</keyword>
<evidence type="ECO:0000256" key="6">
    <source>
        <dbReference type="ARBA" id="ARBA00023157"/>
    </source>
</evidence>
<feature type="domain" description="Thioredoxin" evidence="13">
    <location>
        <begin position="51"/>
        <end position="210"/>
    </location>
</feature>
<dbReference type="Gene3D" id="3.40.30.10">
    <property type="entry name" value="Glutaredoxin"/>
    <property type="match status" value="1"/>
</dbReference>
<dbReference type="InterPro" id="IPR000866">
    <property type="entry name" value="AhpC/TSA"/>
</dbReference>
<dbReference type="PROSITE" id="PS51318">
    <property type="entry name" value="TAT"/>
    <property type="match status" value="1"/>
</dbReference>
<evidence type="ECO:0000313" key="14">
    <source>
        <dbReference type="EMBL" id="MEK8028084.1"/>
    </source>
</evidence>
<dbReference type="CDD" id="cd03017">
    <property type="entry name" value="PRX_BCP"/>
    <property type="match status" value="1"/>
</dbReference>
<keyword evidence="7" id="KW-0676">Redox-active center</keyword>
<dbReference type="Proteomes" id="UP001368500">
    <property type="component" value="Unassembled WGS sequence"/>
</dbReference>
<evidence type="ECO:0000256" key="5">
    <source>
        <dbReference type="ARBA" id="ARBA00023002"/>
    </source>
</evidence>
<evidence type="ECO:0000256" key="12">
    <source>
        <dbReference type="SAM" id="MobiDB-lite"/>
    </source>
</evidence>